<protein>
    <submittedName>
        <fullName evidence="4">MCF2L</fullName>
    </submittedName>
</protein>
<evidence type="ECO:0000256" key="1">
    <source>
        <dbReference type="SAM" id="MobiDB-lite"/>
    </source>
</evidence>
<sequence length="239" mass="26740">KWYSSSVDGGPESSSTLPKNFLRKPTVLHTAAPVQVGAIPFIDEDSPAPPKPARSFTELGAFPLEEPINKLVQPKERYVSQSSPLMSCTAKPVQLVDPLSSSSSKRDIKPLELTRSSFLHCSSEPSTRPADRAVPLQRTPPEKRYPWQVDEEKRPRVSDTSQSDVSHFREDSGYRSDRKPSLEMSTLRVEPFVSQKSLQNDNSASGSESDGDDGDFLWDDDDEEHSNRFAISFLSRRQM</sequence>
<keyword evidence="3" id="KW-1185">Reference proteome</keyword>
<feature type="region of interest" description="Disordered" evidence="1">
    <location>
        <begin position="89"/>
        <end position="108"/>
    </location>
</feature>
<feature type="compositionally biased region" description="Basic and acidic residues" evidence="1">
    <location>
        <begin position="140"/>
        <end position="157"/>
    </location>
</feature>
<proteinExistence type="predicted"/>
<dbReference type="AlphaFoldDB" id="A0A0N4XN58"/>
<evidence type="ECO:0000313" key="4">
    <source>
        <dbReference type="WBParaSite" id="NBR_0000396001-mRNA-1"/>
    </source>
</evidence>
<gene>
    <name evidence="2" type="ORF">NBR_LOCUS3960</name>
</gene>
<dbReference type="Proteomes" id="UP000271162">
    <property type="component" value="Unassembled WGS sequence"/>
</dbReference>
<feature type="compositionally biased region" description="Polar residues" evidence="1">
    <location>
        <begin position="114"/>
        <end position="126"/>
    </location>
</feature>
<evidence type="ECO:0000313" key="3">
    <source>
        <dbReference type="Proteomes" id="UP000271162"/>
    </source>
</evidence>
<feature type="compositionally biased region" description="Acidic residues" evidence="1">
    <location>
        <begin position="209"/>
        <end position="221"/>
    </location>
</feature>
<name>A0A0N4XN58_NIPBR</name>
<dbReference type="WBParaSite" id="NBR_0000396001-mRNA-1">
    <property type="protein sequence ID" value="NBR_0000396001-mRNA-1"/>
    <property type="gene ID" value="NBR_0000396001"/>
</dbReference>
<dbReference type="STRING" id="27835.A0A0N4XN58"/>
<evidence type="ECO:0000313" key="2">
    <source>
        <dbReference type="EMBL" id="VDL67549.1"/>
    </source>
</evidence>
<organism evidence="4">
    <name type="scientific">Nippostrongylus brasiliensis</name>
    <name type="common">Rat hookworm</name>
    <dbReference type="NCBI Taxonomy" id="27835"/>
    <lineage>
        <taxon>Eukaryota</taxon>
        <taxon>Metazoa</taxon>
        <taxon>Ecdysozoa</taxon>
        <taxon>Nematoda</taxon>
        <taxon>Chromadorea</taxon>
        <taxon>Rhabditida</taxon>
        <taxon>Rhabditina</taxon>
        <taxon>Rhabditomorpha</taxon>
        <taxon>Strongyloidea</taxon>
        <taxon>Heligmosomidae</taxon>
        <taxon>Nippostrongylus</taxon>
    </lineage>
</organism>
<feature type="compositionally biased region" description="Basic and acidic residues" evidence="1">
    <location>
        <begin position="166"/>
        <end position="181"/>
    </location>
</feature>
<dbReference type="EMBL" id="UYSL01006644">
    <property type="protein sequence ID" value="VDL67549.1"/>
    <property type="molecule type" value="Genomic_DNA"/>
</dbReference>
<reference evidence="4" key="1">
    <citation type="submission" date="2017-02" db="UniProtKB">
        <authorList>
            <consortium name="WormBaseParasite"/>
        </authorList>
    </citation>
    <scope>IDENTIFICATION</scope>
</reference>
<feature type="region of interest" description="Disordered" evidence="1">
    <location>
        <begin position="114"/>
        <end position="221"/>
    </location>
</feature>
<reference evidence="2 3" key="2">
    <citation type="submission" date="2018-11" db="EMBL/GenBank/DDBJ databases">
        <authorList>
            <consortium name="Pathogen Informatics"/>
        </authorList>
    </citation>
    <scope>NUCLEOTIDE SEQUENCE [LARGE SCALE GENOMIC DNA]</scope>
</reference>
<accession>A0A0N4XN58</accession>